<keyword evidence="23" id="KW-1185">Reference proteome</keyword>
<dbReference type="NCBIfam" id="NF001591">
    <property type="entry name" value="PRK00393.1"/>
    <property type="match status" value="1"/>
</dbReference>
<dbReference type="Proteomes" id="UP001163823">
    <property type="component" value="Chromosome 13"/>
</dbReference>
<evidence type="ECO:0000256" key="8">
    <source>
        <dbReference type="ARBA" id="ARBA00022619"/>
    </source>
</evidence>
<keyword evidence="17" id="KW-0464">Manganese</keyword>
<evidence type="ECO:0000256" key="10">
    <source>
        <dbReference type="ARBA" id="ARBA00022723"/>
    </source>
</evidence>
<evidence type="ECO:0000256" key="20">
    <source>
        <dbReference type="ARBA" id="ARBA00049295"/>
    </source>
</evidence>
<evidence type="ECO:0000256" key="2">
    <source>
        <dbReference type="ARBA" id="ARBA00004229"/>
    </source>
</evidence>
<dbReference type="InterPro" id="IPR000926">
    <property type="entry name" value="RibA"/>
</dbReference>
<dbReference type="InterPro" id="IPR032677">
    <property type="entry name" value="GTP_cyclohydro_II"/>
</dbReference>
<evidence type="ECO:0000259" key="21">
    <source>
        <dbReference type="Pfam" id="PF00925"/>
    </source>
</evidence>
<keyword evidence="18" id="KW-0456">Lyase</keyword>
<dbReference type="SUPFAM" id="SSF55821">
    <property type="entry name" value="YrdC/RibB"/>
    <property type="match status" value="1"/>
</dbReference>
<keyword evidence="13" id="KW-0862">Zinc</keyword>
<dbReference type="Pfam" id="PF00926">
    <property type="entry name" value="DHBP_synthase"/>
    <property type="match status" value="1"/>
</dbReference>
<evidence type="ECO:0000256" key="6">
    <source>
        <dbReference type="ARBA" id="ARBA00008976"/>
    </source>
</evidence>
<keyword evidence="7" id="KW-0150">Chloroplast</keyword>
<evidence type="ECO:0000256" key="1">
    <source>
        <dbReference type="ARBA" id="ARBA00001947"/>
    </source>
</evidence>
<dbReference type="NCBIfam" id="TIGR00506">
    <property type="entry name" value="ribB"/>
    <property type="match status" value="1"/>
</dbReference>
<dbReference type="PANTHER" id="PTHR21327">
    <property type="entry name" value="GTP CYCLOHYDROLASE II-RELATED"/>
    <property type="match status" value="1"/>
</dbReference>
<gene>
    <name evidence="22" type="ORF">O6P43_030497</name>
</gene>
<comment type="subcellular location">
    <subcellularLocation>
        <location evidence="2">Plastid</location>
        <location evidence="2">Chloroplast</location>
    </subcellularLocation>
</comment>
<dbReference type="GO" id="GO:0008686">
    <property type="term" value="F:3,4-dihydroxy-2-butanone-4-phosphate synthase activity"/>
    <property type="evidence" value="ECO:0007669"/>
    <property type="project" value="InterPro"/>
</dbReference>
<comment type="pathway">
    <text evidence="3">Cofactor biosynthesis; riboflavin biosynthesis; 5-amino-6-(D-ribitylamino)uracil from GTP: step 1/4.</text>
</comment>
<protein>
    <submittedName>
        <fullName evidence="22">Bifunctional riboflavin biosynthesis protein RIBA 1, chloroplastic-like</fullName>
    </submittedName>
</protein>
<accession>A0AAD7KTF9</accession>
<keyword evidence="19" id="KW-0511">Multifunctional enzyme</keyword>
<dbReference type="InterPro" id="IPR000422">
    <property type="entry name" value="DHBP_synthase_RibB"/>
</dbReference>
<dbReference type="CDD" id="cd00641">
    <property type="entry name" value="GTP_cyclohydro2"/>
    <property type="match status" value="1"/>
</dbReference>
<dbReference type="AlphaFoldDB" id="A0AAD7KTF9"/>
<evidence type="ECO:0000313" key="22">
    <source>
        <dbReference type="EMBL" id="KAJ7945437.1"/>
    </source>
</evidence>
<evidence type="ECO:0000256" key="7">
    <source>
        <dbReference type="ARBA" id="ARBA00022528"/>
    </source>
</evidence>
<proteinExistence type="inferred from homology"/>
<keyword evidence="10" id="KW-0479">Metal-binding</keyword>
<dbReference type="GO" id="GO:0005525">
    <property type="term" value="F:GTP binding"/>
    <property type="evidence" value="ECO:0007669"/>
    <property type="project" value="UniProtKB-KW"/>
</dbReference>
<dbReference type="GO" id="GO:0009231">
    <property type="term" value="P:riboflavin biosynthetic process"/>
    <property type="evidence" value="ECO:0007669"/>
    <property type="project" value="UniProtKB-KW"/>
</dbReference>
<evidence type="ECO:0000256" key="3">
    <source>
        <dbReference type="ARBA" id="ARBA00004853"/>
    </source>
</evidence>
<dbReference type="EMBL" id="JARAOO010000013">
    <property type="protein sequence ID" value="KAJ7945437.1"/>
    <property type="molecule type" value="Genomic_DNA"/>
</dbReference>
<comment type="catalytic activity">
    <reaction evidence="20">
        <text>GTP + 4 H2O = 2,5-diamino-6-hydroxy-4-(5-phosphoribosylamino)-pyrimidine + formate + 2 phosphate + 3 H(+)</text>
        <dbReference type="Rhea" id="RHEA:23704"/>
        <dbReference type="ChEBI" id="CHEBI:15377"/>
        <dbReference type="ChEBI" id="CHEBI:15378"/>
        <dbReference type="ChEBI" id="CHEBI:15740"/>
        <dbReference type="ChEBI" id="CHEBI:37565"/>
        <dbReference type="ChEBI" id="CHEBI:43474"/>
        <dbReference type="ChEBI" id="CHEBI:58614"/>
        <dbReference type="EC" id="3.5.4.25"/>
    </reaction>
</comment>
<evidence type="ECO:0000256" key="19">
    <source>
        <dbReference type="ARBA" id="ARBA00023268"/>
    </source>
</evidence>
<dbReference type="NCBIfam" id="TIGR00505">
    <property type="entry name" value="ribA"/>
    <property type="match status" value="1"/>
</dbReference>
<dbReference type="HAMAP" id="MF_01283">
    <property type="entry name" value="RibBA"/>
    <property type="match status" value="1"/>
</dbReference>
<dbReference type="Gene3D" id="3.40.50.10990">
    <property type="entry name" value="GTP cyclohydrolase II"/>
    <property type="match status" value="1"/>
</dbReference>
<feature type="domain" description="GTP cyclohydrolase II" evidence="21">
    <location>
        <begin position="382"/>
        <end position="545"/>
    </location>
</feature>
<comment type="pathway">
    <text evidence="4">Cofactor biosynthesis; riboflavin biosynthesis; 2-hydroxy-3-oxobutyl phosphate from D-ribulose 5-phosphate: step 1/1.</text>
</comment>
<dbReference type="KEGG" id="qsa:O6P43_030497"/>
<reference evidence="22" key="1">
    <citation type="journal article" date="2023" name="Science">
        <title>Elucidation of the pathway for biosynthesis of saponin adjuvants from the soapbark tree.</title>
        <authorList>
            <person name="Reed J."/>
            <person name="Orme A."/>
            <person name="El-Demerdash A."/>
            <person name="Owen C."/>
            <person name="Martin L.B.B."/>
            <person name="Misra R.C."/>
            <person name="Kikuchi S."/>
            <person name="Rejzek M."/>
            <person name="Martin A.C."/>
            <person name="Harkess A."/>
            <person name="Leebens-Mack J."/>
            <person name="Louveau T."/>
            <person name="Stephenson M.J."/>
            <person name="Osbourn A."/>
        </authorList>
    </citation>
    <scope>NUCLEOTIDE SEQUENCE</scope>
    <source>
        <strain evidence="22">S10</strain>
    </source>
</reference>
<comment type="similarity">
    <text evidence="6">In the C-terminal section; belongs to the GTP cyclohydrolase II family.</text>
</comment>
<dbReference type="Gene3D" id="3.90.870.10">
    <property type="entry name" value="DHBP synthase"/>
    <property type="match status" value="1"/>
</dbReference>
<evidence type="ECO:0000256" key="15">
    <source>
        <dbReference type="ARBA" id="ARBA00022946"/>
    </source>
</evidence>
<keyword evidence="11" id="KW-0547">Nucleotide-binding</keyword>
<evidence type="ECO:0000256" key="13">
    <source>
        <dbReference type="ARBA" id="ARBA00022833"/>
    </source>
</evidence>
<evidence type="ECO:0000256" key="17">
    <source>
        <dbReference type="ARBA" id="ARBA00023211"/>
    </source>
</evidence>
<dbReference type="SUPFAM" id="SSF142695">
    <property type="entry name" value="RibA-like"/>
    <property type="match status" value="1"/>
</dbReference>
<dbReference type="InterPro" id="IPR017945">
    <property type="entry name" value="DHBP_synth_RibB-like_a/b_dom"/>
</dbReference>
<sequence length="559" mass="60971">MYLFALETNRFDAFLTSNGGAAVYLISHNHSCTPPSKFRPRKLSGMASIDLHCSLMHLSSRLKRHNILRTVTPSSAIGHSSDFALVSPIIKLGFSFKAGGRVRAVLSEEGDLLSYQSLGNKIADNQAVEPTGIEQQPDMVAFGTLAAEITPTTSGFFAQSDEYDLDCPTEGFSSIPEAIHDIHQGKLVIVVDDEDRENEGDLIMAASMITPEAAAFIVKHGTGIVCVSMKGEDLERLQLPLMVTQKENEEKLCTAFTVSVDAKHGTTTGVSARDRAATVLALASRNSRPEDFNRPGHIFPLKYREGGVLKRAGHTEASVDLAVLAGLEPAAVLCEIVDDDGSMARLPKLREFAQQENLKIISIADLIRYRRKRDKLVEHAAAAIIPTMWGPFNAYCYRSLLDGIEHIVMVKGEIGDGHDILVRVHSECLTGDIFGSARCDCGNQLALAMEQIEAAGRGVLLYLRGREGRGIGLGHKLRTYNLQDDGCDTVEANEELGLPVDSREYGIGAQILRDLGVRTMRLMTNNPAKYVGLKGYGLEIAGRVPLLAPITREKKIFEN</sequence>
<dbReference type="HAMAP" id="MF_00180">
    <property type="entry name" value="RibB"/>
    <property type="match status" value="1"/>
</dbReference>
<evidence type="ECO:0000256" key="11">
    <source>
        <dbReference type="ARBA" id="ARBA00022741"/>
    </source>
</evidence>
<keyword evidence="8" id="KW-0686">Riboflavin biosynthesis</keyword>
<dbReference type="PANTHER" id="PTHR21327:SF18">
    <property type="entry name" value="3,4-DIHYDROXY-2-BUTANONE 4-PHOSPHATE SYNTHASE"/>
    <property type="match status" value="1"/>
</dbReference>
<dbReference type="GO" id="GO:0009507">
    <property type="term" value="C:chloroplast"/>
    <property type="evidence" value="ECO:0007669"/>
    <property type="project" value="UniProtKB-SubCell"/>
</dbReference>
<dbReference type="Pfam" id="PF00925">
    <property type="entry name" value="GTP_cyclohydro2"/>
    <property type="match status" value="1"/>
</dbReference>
<dbReference type="FunFam" id="3.90.870.10:FF:000005">
    <property type="entry name" value="Bifunctional riboflavin biosynthesis protein RIBA 1 chloroplastic"/>
    <property type="match status" value="1"/>
</dbReference>
<evidence type="ECO:0000256" key="9">
    <source>
        <dbReference type="ARBA" id="ARBA00022640"/>
    </source>
</evidence>
<evidence type="ECO:0000256" key="14">
    <source>
        <dbReference type="ARBA" id="ARBA00022842"/>
    </source>
</evidence>
<dbReference type="GO" id="GO:0003935">
    <property type="term" value="F:GTP cyclohydrolase II activity"/>
    <property type="evidence" value="ECO:0007669"/>
    <property type="project" value="UniProtKB-EC"/>
</dbReference>
<keyword evidence="15" id="KW-0809">Transit peptide</keyword>
<evidence type="ECO:0000313" key="23">
    <source>
        <dbReference type="Proteomes" id="UP001163823"/>
    </source>
</evidence>
<dbReference type="FunFam" id="3.40.50.10990:FF:000001">
    <property type="entry name" value="Riboflavin biosynthesis protein RibBA"/>
    <property type="match status" value="1"/>
</dbReference>
<evidence type="ECO:0000256" key="16">
    <source>
        <dbReference type="ARBA" id="ARBA00023134"/>
    </source>
</evidence>
<keyword evidence="14" id="KW-0460">Magnesium</keyword>
<comment type="caution">
    <text evidence="22">The sequence shown here is derived from an EMBL/GenBank/DDBJ whole genome shotgun (WGS) entry which is preliminary data.</text>
</comment>
<evidence type="ECO:0000256" key="5">
    <source>
        <dbReference type="ARBA" id="ARBA00005520"/>
    </source>
</evidence>
<organism evidence="22 23">
    <name type="scientific">Quillaja saponaria</name>
    <name type="common">Soap bark tree</name>
    <dbReference type="NCBI Taxonomy" id="32244"/>
    <lineage>
        <taxon>Eukaryota</taxon>
        <taxon>Viridiplantae</taxon>
        <taxon>Streptophyta</taxon>
        <taxon>Embryophyta</taxon>
        <taxon>Tracheophyta</taxon>
        <taxon>Spermatophyta</taxon>
        <taxon>Magnoliopsida</taxon>
        <taxon>eudicotyledons</taxon>
        <taxon>Gunneridae</taxon>
        <taxon>Pentapetalae</taxon>
        <taxon>rosids</taxon>
        <taxon>fabids</taxon>
        <taxon>Fabales</taxon>
        <taxon>Quillajaceae</taxon>
        <taxon>Quillaja</taxon>
    </lineage>
</organism>
<keyword evidence="9" id="KW-0934">Plastid</keyword>
<dbReference type="GO" id="GO:0046872">
    <property type="term" value="F:metal ion binding"/>
    <property type="evidence" value="ECO:0007669"/>
    <property type="project" value="UniProtKB-KW"/>
</dbReference>
<evidence type="ECO:0000256" key="18">
    <source>
        <dbReference type="ARBA" id="ARBA00023239"/>
    </source>
</evidence>
<comment type="cofactor">
    <cofactor evidence="1">
        <name>Zn(2+)</name>
        <dbReference type="ChEBI" id="CHEBI:29105"/>
    </cofactor>
</comment>
<evidence type="ECO:0000256" key="12">
    <source>
        <dbReference type="ARBA" id="ARBA00022801"/>
    </source>
</evidence>
<dbReference type="InterPro" id="IPR036144">
    <property type="entry name" value="RibA-like_sf"/>
</dbReference>
<name>A0AAD7KTF9_QUISA</name>
<comment type="similarity">
    <text evidence="5">In the N-terminal section; belongs to the DHBP synthase family.</text>
</comment>
<keyword evidence="16" id="KW-0342">GTP-binding</keyword>
<dbReference type="InterPro" id="IPR016299">
    <property type="entry name" value="Riboflavin_synth_RibBA"/>
</dbReference>
<dbReference type="NCBIfam" id="NF006803">
    <property type="entry name" value="PRK09311.1"/>
    <property type="match status" value="1"/>
</dbReference>
<keyword evidence="12" id="KW-0378">Hydrolase</keyword>
<evidence type="ECO:0000256" key="4">
    <source>
        <dbReference type="ARBA" id="ARBA00004904"/>
    </source>
</evidence>